<reference evidence="1 2" key="1">
    <citation type="journal article" date="2019" name="Int. J. Syst. Evol. Microbiol.">
        <title>The Global Catalogue of Microorganisms (GCM) 10K type strain sequencing project: providing services to taxonomists for standard genome sequencing and annotation.</title>
        <authorList>
            <consortium name="The Broad Institute Genomics Platform"/>
            <consortium name="The Broad Institute Genome Sequencing Center for Infectious Disease"/>
            <person name="Wu L."/>
            <person name="Ma J."/>
        </authorList>
    </citation>
    <scope>NUCLEOTIDE SEQUENCE [LARGE SCALE GENOMIC DNA]</scope>
    <source>
        <strain evidence="1 2">CGMCC 1.12543</strain>
    </source>
</reference>
<proteinExistence type="predicted"/>
<evidence type="ECO:0008006" key="3">
    <source>
        <dbReference type="Google" id="ProtNLM"/>
    </source>
</evidence>
<dbReference type="EMBL" id="JBHSQH010000001">
    <property type="protein sequence ID" value="MFC5973063.1"/>
    <property type="molecule type" value="Genomic_DNA"/>
</dbReference>
<gene>
    <name evidence="1" type="ORF">ACFPYI_17145</name>
</gene>
<protein>
    <recommendedName>
        <fullName evidence="3">SCP2 domain-containing protein</fullName>
    </recommendedName>
</protein>
<organism evidence="1 2">
    <name type="scientific">Halomarina salina</name>
    <dbReference type="NCBI Taxonomy" id="1872699"/>
    <lineage>
        <taxon>Archaea</taxon>
        <taxon>Methanobacteriati</taxon>
        <taxon>Methanobacteriota</taxon>
        <taxon>Stenosarchaea group</taxon>
        <taxon>Halobacteria</taxon>
        <taxon>Halobacteriales</taxon>
        <taxon>Natronomonadaceae</taxon>
        <taxon>Halomarina</taxon>
    </lineage>
</organism>
<dbReference type="AlphaFoldDB" id="A0ABD5RRM6"/>
<evidence type="ECO:0000313" key="2">
    <source>
        <dbReference type="Proteomes" id="UP001596099"/>
    </source>
</evidence>
<keyword evidence="2" id="KW-1185">Reference proteome</keyword>
<evidence type="ECO:0000313" key="1">
    <source>
        <dbReference type="EMBL" id="MFC5973063.1"/>
    </source>
</evidence>
<dbReference type="Proteomes" id="UP001596099">
    <property type="component" value="Unassembled WGS sequence"/>
</dbReference>
<sequence length="197" mass="21517">MSEATTDVDFERLERIVEADDETFKEELGAATEGLDDPAAIDELLVEHPDAYEALSVRIATVEDPEDLADEDPAALERAMAVLYGGMARLSEVSEDVREAVTDDYAVNWEVEGYDLGWHLETDAESGRIDGGPGLLDDPTLTFIGSLDVMLSMTGDPDFNGPLAFIQNEFEIVGPIQQARDLDSMMAAVRDNARDMA</sequence>
<dbReference type="RefSeq" id="WP_247417151.1">
    <property type="nucleotide sequence ID" value="NZ_JALLGW010000001.1"/>
</dbReference>
<comment type="caution">
    <text evidence="1">The sequence shown here is derived from an EMBL/GenBank/DDBJ whole genome shotgun (WGS) entry which is preliminary data.</text>
</comment>
<accession>A0ABD5RRM6</accession>
<name>A0ABD5RRM6_9EURY</name>